<evidence type="ECO:0000256" key="2">
    <source>
        <dbReference type="SAM" id="Phobius"/>
    </source>
</evidence>
<keyword evidence="2" id="KW-1133">Transmembrane helix</keyword>
<evidence type="ECO:0000313" key="3">
    <source>
        <dbReference type="EMBL" id="KZS59745.1"/>
    </source>
</evidence>
<dbReference type="EMBL" id="LWCI01000134">
    <property type="protein sequence ID" value="KZS59745.1"/>
    <property type="molecule type" value="Genomic_DNA"/>
</dbReference>
<proteinExistence type="predicted"/>
<feature type="region of interest" description="Disordered" evidence="1">
    <location>
        <begin position="110"/>
        <end position="129"/>
    </location>
</feature>
<keyword evidence="2" id="KW-0812">Transmembrane</keyword>
<sequence length="129" mass="13990">MRAGNRVSYFLARPKDGYTATQLAAAIHRDLPDMDALAAATFTDNSRVIIVSMIGRPLKTMIAIAVLVGIALVGLTVLAVTNEQLRNFGVMRATASLWALWRCNMAGARSRPSQRVGGRPATRRRARPA</sequence>
<name>A0A163XTS4_9MYCO</name>
<organism evidence="3 4">
    <name type="scientific">Mycobacterium ostraviense</name>
    <dbReference type="NCBI Taxonomy" id="2738409"/>
    <lineage>
        <taxon>Bacteria</taxon>
        <taxon>Bacillati</taxon>
        <taxon>Actinomycetota</taxon>
        <taxon>Actinomycetes</taxon>
        <taxon>Mycobacteriales</taxon>
        <taxon>Mycobacteriaceae</taxon>
        <taxon>Mycobacterium</taxon>
    </lineage>
</organism>
<evidence type="ECO:0000256" key="1">
    <source>
        <dbReference type="SAM" id="MobiDB-lite"/>
    </source>
</evidence>
<dbReference type="Proteomes" id="UP000077342">
    <property type="component" value="Unassembled WGS sequence"/>
</dbReference>
<keyword evidence="4" id="KW-1185">Reference proteome</keyword>
<reference evidence="4" key="1">
    <citation type="submission" date="2016-04" db="EMBL/GenBank/DDBJ databases">
        <authorList>
            <person name="Strapagiel D."/>
            <person name="Borowka P."/>
            <person name="Marciniak B."/>
            <person name="Bakula Z."/>
            <person name="Van Ingen J."/>
            <person name="Safianowska A."/>
            <person name="Dziadek J."/>
            <person name="Jagielski T."/>
        </authorList>
    </citation>
    <scope>NUCLEOTIDE SEQUENCE [LARGE SCALE GENOMIC DNA]</scope>
    <source>
        <strain evidence="4">1010001458</strain>
    </source>
</reference>
<dbReference type="AlphaFoldDB" id="A0A163XTS4"/>
<evidence type="ECO:0000313" key="4">
    <source>
        <dbReference type="Proteomes" id="UP000077342"/>
    </source>
</evidence>
<protein>
    <submittedName>
        <fullName evidence="3">Uncharacterized protein</fullName>
    </submittedName>
</protein>
<gene>
    <name evidence="3" type="ORF">A4G28_14230</name>
</gene>
<feature type="transmembrane region" description="Helical" evidence="2">
    <location>
        <begin position="61"/>
        <end position="81"/>
    </location>
</feature>
<comment type="caution">
    <text evidence="3">The sequence shown here is derived from an EMBL/GenBank/DDBJ whole genome shotgun (WGS) entry which is preliminary data.</text>
</comment>
<accession>A0A163XTS4</accession>
<keyword evidence="2" id="KW-0472">Membrane</keyword>